<reference evidence="1" key="1">
    <citation type="submission" date="2021-04" db="EMBL/GenBank/DDBJ databases">
        <title>Ouciella asimina sp. nov., isolated from the surface seawater in the hydrothermal field of Okinawa Trough.</title>
        <authorList>
            <person name="Shuang W."/>
        </authorList>
    </citation>
    <scope>NUCLEOTIDE SEQUENCE</scope>
    <source>
        <strain evidence="1">LXI357</strain>
    </source>
</reference>
<dbReference type="AlphaFoldDB" id="A0A8T4ICU9"/>
<proteinExistence type="predicted"/>
<evidence type="ECO:0000313" key="2">
    <source>
        <dbReference type="Proteomes" id="UP000676996"/>
    </source>
</evidence>
<dbReference type="Pfam" id="PF06945">
    <property type="entry name" value="DUF1289"/>
    <property type="match status" value="1"/>
</dbReference>
<sequence>MDDDFIESVAPAQVMSPCVLVCTLDTETGWCLGCGRTGDEIARWSAVGDAERQAILDRLGTRMATLDARLSGREDKQA</sequence>
<gene>
    <name evidence="1" type="ORF">J7S20_07720</name>
</gene>
<evidence type="ECO:0000313" key="1">
    <source>
        <dbReference type="EMBL" id="MBR0552390.1"/>
    </source>
</evidence>
<dbReference type="PANTHER" id="PTHR35175:SF2">
    <property type="entry name" value="DUF1289 DOMAIN-CONTAINING PROTEIN"/>
    <property type="match status" value="1"/>
</dbReference>
<protein>
    <submittedName>
        <fullName evidence="1">DUF1289 domain-containing protein</fullName>
    </submittedName>
</protein>
<comment type="caution">
    <text evidence="1">The sequence shown here is derived from an EMBL/GenBank/DDBJ whole genome shotgun (WGS) entry which is preliminary data.</text>
</comment>
<dbReference type="PANTHER" id="PTHR35175">
    <property type="entry name" value="DUF1289 DOMAIN-CONTAINING PROTEIN"/>
    <property type="match status" value="1"/>
</dbReference>
<accession>A0A8T4ICU9</accession>
<keyword evidence="2" id="KW-1185">Reference proteome</keyword>
<dbReference type="RefSeq" id="WP_284053669.1">
    <property type="nucleotide sequence ID" value="NZ_JAGRQC010000002.1"/>
</dbReference>
<name>A0A8T4ICU9_9SPHN</name>
<dbReference type="EMBL" id="JAGRQC010000002">
    <property type="protein sequence ID" value="MBR0552390.1"/>
    <property type="molecule type" value="Genomic_DNA"/>
</dbReference>
<organism evidence="1 2">
    <name type="scientific">Stakelama marina</name>
    <dbReference type="NCBI Taxonomy" id="2826939"/>
    <lineage>
        <taxon>Bacteria</taxon>
        <taxon>Pseudomonadati</taxon>
        <taxon>Pseudomonadota</taxon>
        <taxon>Alphaproteobacteria</taxon>
        <taxon>Sphingomonadales</taxon>
        <taxon>Sphingomonadaceae</taxon>
        <taxon>Stakelama</taxon>
    </lineage>
</organism>
<dbReference type="Proteomes" id="UP000676996">
    <property type="component" value="Unassembled WGS sequence"/>
</dbReference>
<dbReference type="InterPro" id="IPR010710">
    <property type="entry name" value="DUF1289"/>
</dbReference>